<evidence type="ECO:0000313" key="1">
    <source>
        <dbReference type="EMBL" id="KAK4007888.1"/>
    </source>
</evidence>
<dbReference type="Proteomes" id="UP001234178">
    <property type="component" value="Unassembled WGS sequence"/>
</dbReference>
<gene>
    <name evidence="1" type="ORF">OUZ56_013037</name>
</gene>
<name>A0ABQ9Z4R3_9CRUS</name>
<keyword evidence="2" id="KW-1185">Reference proteome</keyword>
<reference evidence="1 2" key="1">
    <citation type="journal article" date="2023" name="Nucleic Acids Res.">
        <title>The hologenome of Daphnia magna reveals possible DNA methylation and microbiome-mediated evolution of the host genome.</title>
        <authorList>
            <person name="Chaturvedi A."/>
            <person name="Li X."/>
            <person name="Dhandapani V."/>
            <person name="Marshall H."/>
            <person name="Kissane S."/>
            <person name="Cuenca-Cambronero M."/>
            <person name="Asole G."/>
            <person name="Calvet F."/>
            <person name="Ruiz-Romero M."/>
            <person name="Marangio P."/>
            <person name="Guigo R."/>
            <person name="Rago D."/>
            <person name="Mirbahai L."/>
            <person name="Eastwood N."/>
            <person name="Colbourne J.K."/>
            <person name="Zhou J."/>
            <person name="Mallon E."/>
            <person name="Orsini L."/>
        </authorList>
    </citation>
    <scope>NUCLEOTIDE SEQUENCE [LARGE SCALE GENOMIC DNA]</scope>
    <source>
        <strain evidence="1">LRV0_1</strain>
    </source>
</reference>
<organism evidence="1 2">
    <name type="scientific">Daphnia magna</name>
    <dbReference type="NCBI Taxonomy" id="35525"/>
    <lineage>
        <taxon>Eukaryota</taxon>
        <taxon>Metazoa</taxon>
        <taxon>Ecdysozoa</taxon>
        <taxon>Arthropoda</taxon>
        <taxon>Crustacea</taxon>
        <taxon>Branchiopoda</taxon>
        <taxon>Diplostraca</taxon>
        <taxon>Cladocera</taxon>
        <taxon>Anomopoda</taxon>
        <taxon>Daphniidae</taxon>
        <taxon>Daphnia</taxon>
    </lineage>
</organism>
<protein>
    <submittedName>
        <fullName evidence="1">Uncharacterized protein</fullName>
    </submittedName>
</protein>
<sequence>MYYGLTHERRHHFRSIIRFLLFNLVSHLSHDSIKRQTDDESPTASNSFLSPSICTHRLSIFAQR</sequence>
<dbReference type="EMBL" id="JAOYFB010000002">
    <property type="protein sequence ID" value="KAK4007888.1"/>
    <property type="molecule type" value="Genomic_DNA"/>
</dbReference>
<evidence type="ECO:0000313" key="2">
    <source>
        <dbReference type="Proteomes" id="UP001234178"/>
    </source>
</evidence>
<comment type="caution">
    <text evidence="1">The sequence shown here is derived from an EMBL/GenBank/DDBJ whole genome shotgun (WGS) entry which is preliminary data.</text>
</comment>
<proteinExistence type="predicted"/>
<accession>A0ABQ9Z4R3</accession>